<accession>A0A4Q2U1L3</accession>
<protein>
    <submittedName>
        <fullName evidence="1">Uncharacterized protein</fullName>
    </submittedName>
</protein>
<reference evidence="1 2" key="1">
    <citation type="submission" date="2018-12" db="EMBL/GenBank/DDBJ databases">
        <authorList>
            <person name="Grouzdev D.S."/>
            <person name="Krutkina M.S."/>
        </authorList>
    </citation>
    <scope>NUCLEOTIDE SEQUENCE [LARGE SCALE GENOMIC DNA]</scope>
    <source>
        <strain evidence="1 2">RmlP026</strain>
    </source>
</reference>
<evidence type="ECO:0000313" key="1">
    <source>
        <dbReference type="EMBL" id="RYC29588.1"/>
    </source>
</evidence>
<evidence type="ECO:0000313" key="2">
    <source>
        <dbReference type="Proteomes" id="UP000290759"/>
    </source>
</evidence>
<proteinExistence type="predicted"/>
<reference evidence="1 2" key="2">
    <citation type="submission" date="2019-02" db="EMBL/GenBank/DDBJ databases">
        <title>'Lichenibacterium ramalinii' gen. nov. sp. nov., 'Lichenibacterium minor' gen. nov. sp. nov.</title>
        <authorList>
            <person name="Pankratov T."/>
        </authorList>
    </citation>
    <scope>NUCLEOTIDE SEQUENCE [LARGE SCALE GENOMIC DNA]</scope>
    <source>
        <strain evidence="1 2">RmlP026</strain>
    </source>
</reference>
<dbReference type="RefSeq" id="WP_129229252.1">
    <property type="nucleotide sequence ID" value="NZ_QYBB01000046.1"/>
</dbReference>
<dbReference type="AlphaFoldDB" id="A0A4Q2U1L3"/>
<gene>
    <name evidence="1" type="ORF">D3273_23080</name>
</gene>
<dbReference type="Proteomes" id="UP000290759">
    <property type="component" value="Unassembled WGS sequence"/>
</dbReference>
<dbReference type="EMBL" id="QYBB01000046">
    <property type="protein sequence ID" value="RYC29588.1"/>
    <property type="molecule type" value="Genomic_DNA"/>
</dbReference>
<name>A0A4Q2U1L3_9HYPH</name>
<sequence>MPVTKTEFWNERRTGGGVGSPDWTRSFFLARDGKDTKLFVLEEWSQHAPGEAQVPGSRRIDLGTFVSSDSPQRESLFGLMQELVN</sequence>
<keyword evidence="2" id="KW-1185">Reference proteome</keyword>
<comment type="caution">
    <text evidence="1">The sequence shown here is derived from an EMBL/GenBank/DDBJ whole genome shotgun (WGS) entry which is preliminary data.</text>
</comment>
<organism evidence="1 2">
    <name type="scientific">Lichenibacterium minor</name>
    <dbReference type="NCBI Taxonomy" id="2316528"/>
    <lineage>
        <taxon>Bacteria</taxon>
        <taxon>Pseudomonadati</taxon>
        <taxon>Pseudomonadota</taxon>
        <taxon>Alphaproteobacteria</taxon>
        <taxon>Hyphomicrobiales</taxon>
        <taxon>Lichenihabitantaceae</taxon>
        <taxon>Lichenibacterium</taxon>
    </lineage>
</organism>